<dbReference type="STRING" id="4795.A0A225VPE3"/>
<evidence type="ECO:0000313" key="1">
    <source>
        <dbReference type="EMBL" id="OWZ06617.1"/>
    </source>
</evidence>
<proteinExistence type="predicted"/>
<dbReference type="Proteomes" id="UP000198211">
    <property type="component" value="Unassembled WGS sequence"/>
</dbReference>
<organism evidence="1 2">
    <name type="scientific">Phytophthora megakarya</name>
    <dbReference type="NCBI Taxonomy" id="4795"/>
    <lineage>
        <taxon>Eukaryota</taxon>
        <taxon>Sar</taxon>
        <taxon>Stramenopiles</taxon>
        <taxon>Oomycota</taxon>
        <taxon>Peronosporomycetes</taxon>
        <taxon>Peronosporales</taxon>
        <taxon>Peronosporaceae</taxon>
        <taxon>Phytophthora</taxon>
    </lineage>
</organism>
<gene>
    <name evidence="1" type="ORF">PHMEG_00021099</name>
</gene>
<dbReference type="EMBL" id="NBNE01003883">
    <property type="protein sequence ID" value="OWZ06617.1"/>
    <property type="molecule type" value="Genomic_DNA"/>
</dbReference>
<accession>A0A225VPE3</accession>
<comment type="caution">
    <text evidence="1">The sequence shown here is derived from an EMBL/GenBank/DDBJ whole genome shotgun (WGS) entry which is preliminary data.</text>
</comment>
<name>A0A225VPE3_9STRA</name>
<sequence>MGLDELQPGNALSAKATAIAAFAKFLKEGEVEEGYVRKCIDSDESGKNFVCVMDKFVEEEHVRN</sequence>
<protein>
    <submittedName>
        <fullName evidence="1">Uncharacterized protein</fullName>
    </submittedName>
</protein>
<dbReference type="AlphaFoldDB" id="A0A225VPE3"/>
<reference evidence="2" key="1">
    <citation type="submission" date="2017-03" db="EMBL/GenBank/DDBJ databases">
        <title>Phytopthora megakarya and P. palmivora, two closely related causual agents of cacao black pod achieved similar genome size and gene model numbers by different mechanisms.</title>
        <authorList>
            <person name="Ali S."/>
            <person name="Shao J."/>
            <person name="Larry D.J."/>
            <person name="Kronmiller B."/>
            <person name="Shen D."/>
            <person name="Strem M.D."/>
            <person name="Melnick R.L."/>
            <person name="Guiltinan M.J."/>
            <person name="Tyler B.M."/>
            <person name="Meinhardt L.W."/>
            <person name="Bailey B.A."/>
        </authorList>
    </citation>
    <scope>NUCLEOTIDE SEQUENCE [LARGE SCALE GENOMIC DNA]</scope>
    <source>
        <strain evidence="2">zdho120</strain>
    </source>
</reference>
<keyword evidence="2" id="KW-1185">Reference proteome</keyword>
<evidence type="ECO:0000313" key="2">
    <source>
        <dbReference type="Proteomes" id="UP000198211"/>
    </source>
</evidence>